<proteinExistence type="inferred from homology"/>
<dbReference type="AlphaFoldDB" id="A0A7R8X9C8"/>
<dbReference type="EMBL" id="CAJPEV010001072">
    <property type="protein sequence ID" value="CAG0890533.1"/>
    <property type="molecule type" value="Genomic_DNA"/>
</dbReference>
<dbReference type="Gene3D" id="2.40.70.10">
    <property type="entry name" value="Acid Proteases"/>
    <property type="match status" value="1"/>
</dbReference>
<dbReference type="InterPro" id="IPR021109">
    <property type="entry name" value="Peptidase_aspartic_dom_sf"/>
</dbReference>
<feature type="non-terminal residue" evidence="3">
    <location>
        <position position="219"/>
    </location>
</feature>
<dbReference type="PANTHER" id="PTHR47966:SF51">
    <property type="entry name" value="BETA-SITE APP-CLEAVING ENZYME, ISOFORM A-RELATED"/>
    <property type="match status" value="1"/>
</dbReference>
<dbReference type="OrthoDB" id="771136at2759"/>
<dbReference type="Proteomes" id="UP000677054">
    <property type="component" value="Unassembled WGS sequence"/>
</dbReference>
<dbReference type="PANTHER" id="PTHR47966">
    <property type="entry name" value="BETA-SITE APP-CLEAVING ENZYME, ISOFORM A-RELATED"/>
    <property type="match status" value="1"/>
</dbReference>
<evidence type="ECO:0000259" key="2">
    <source>
        <dbReference type="Pfam" id="PF00026"/>
    </source>
</evidence>
<dbReference type="Pfam" id="PF00026">
    <property type="entry name" value="Asp"/>
    <property type="match status" value="1"/>
</dbReference>
<comment type="similarity">
    <text evidence="1">Belongs to the peptidase A1 family.</text>
</comment>
<feature type="non-terminal residue" evidence="3">
    <location>
        <position position="1"/>
    </location>
</feature>
<protein>
    <recommendedName>
        <fullName evidence="2">Peptidase A1 domain-containing protein</fullName>
    </recommendedName>
</protein>
<dbReference type="GO" id="GO:0004190">
    <property type="term" value="F:aspartic-type endopeptidase activity"/>
    <property type="evidence" value="ECO:0007669"/>
    <property type="project" value="InterPro"/>
</dbReference>
<dbReference type="InterPro" id="IPR033121">
    <property type="entry name" value="PEPTIDASE_A1"/>
</dbReference>
<accession>A0A7R8X9C8</accession>
<evidence type="ECO:0000313" key="4">
    <source>
        <dbReference type="Proteomes" id="UP000677054"/>
    </source>
</evidence>
<keyword evidence="4" id="KW-1185">Reference proteome</keyword>
<name>A0A7R8X9C8_9CRUS</name>
<sequence length="219" mass="23938">WNGSSAAPKGRIVTIRCGNPRGLRDGAPLHAAECTPVYPNSQFNIGGIAVHKRQFAEATSEPGSIFISAKFDGILGMGYSTISVNKVPTAFENMVRQHLLDKPVFSFYLNRYVLDHVAFETPCINSREFRVRPGSLVEDGEDFVNRARFRTVDCPSVEAFIMDAGAGKDVTGLGTRILPADPREGGEKEDEQGKEAEALGHLRGERILLFLLVDGKICT</sequence>
<reference evidence="3" key="1">
    <citation type="submission" date="2020-11" db="EMBL/GenBank/DDBJ databases">
        <authorList>
            <person name="Tran Van P."/>
        </authorList>
    </citation>
    <scope>NUCLEOTIDE SEQUENCE</scope>
</reference>
<organism evidence="3">
    <name type="scientific">Darwinula stevensoni</name>
    <dbReference type="NCBI Taxonomy" id="69355"/>
    <lineage>
        <taxon>Eukaryota</taxon>
        <taxon>Metazoa</taxon>
        <taxon>Ecdysozoa</taxon>
        <taxon>Arthropoda</taxon>
        <taxon>Crustacea</taxon>
        <taxon>Oligostraca</taxon>
        <taxon>Ostracoda</taxon>
        <taxon>Podocopa</taxon>
        <taxon>Podocopida</taxon>
        <taxon>Darwinulocopina</taxon>
        <taxon>Darwinuloidea</taxon>
        <taxon>Darwinulidae</taxon>
        <taxon>Darwinula</taxon>
    </lineage>
</organism>
<dbReference type="EMBL" id="LR900589">
    <property type="protein sequence ID" value="CAD7246218.1"/>
    <property type="molecule type" value="Genomic_DNA"/>
</dbReference>
<feature type="domain" description="Peptidase A1" evidence="2">
    <location>
        <begin position="43"/>
        <end position="111"/>
    </location>
</feature>
<evidence type="ECO:0000256" key="1">
    <source>
        <dbReference type="ARBA" id="ARBA00007447"/>
    </source>
</evidence>
<dbReference type="InterPro" id="IPR001461">
    <property type="entry name" value="Aspartic_peptidase_A1"/>
</dbReference>
<evidence type="ECO:0000313" key="3">
    <source>
        <dbReference type="EMBL" id="CAD7246218.1"/>
    </source>
</evidence>
<dbReference type="SUPFAM" id="SSF50630">
    <property type="entry name" value="Acid proteases"/>
    <property type="match status" value="1"/>
</dbReference>
<dbReference type="GO" id="GO:0006508">
    <property type="term" value="P:proteolysis"/>
    <property type="evidence" value="ECO:0007669"/>
    <property type="project" value="InterPro"/>
</dbReference>
<gene>
    <name evidence="3" type="ORF">DSTB1V02_LOCUS6074</name>
</gene>